<dbReference type="Pfam" id="PF13649">
    <property type="entry name" value="Methyltransf_25"/>
    <property type="match status" value="1"/>
</dbReference>
<name>A0A0M0KLF6_ALKHA</name>
<dbReference type="InterPro" id="IPR041698">
    <property type="entry name" value="Methyltransf_25"/>
</dbReference>
<feature type="domain" description="Methyltransferase" evidence="2">
    <location>
        <begin position="41"/>
        <end position="135"/>
    </location>
</feature>
<evidence type="ECO:0000256" key="1">
    <source>
        <dbReference type="ARBA" id="ARBA00022679"/>
    </source>
</evidence>
<dbReference type="PANTHER" id="PTHR43861">
    <property type="entry name" value="TRANS-ACONITATE 2-METHYLTRANSFERASE-RELATED"/>
    <property type="match status" value="1"/>
</dbReference>
<dbReference type="InterPro" id="IPR029063">
    <property type="entry name" value="SAM-dependent_MTases_sf"/>
</dbReference>
<comment type="caution">
    <text evidence="3">The sequence shown here is derived from an EMBL/GenBank/DDBJ whole genome shotgun (WGS) entry which is preliminary data.</text>
</comment>
<dbReference type="OMA" id="ICCDSLN"/>
<reference evidence="3" key="1">
    <citation type="submission" date="2015-08" db="EMBL/GenBank/DDBJ databases">
        <title>Complete DNA Sequence of Pseudomonas syringae pv. actinidiae, the Causal Agent of Kiwifruit Canker Disease.</title>
        <authorList>
            <person name="Rikkerink E.H.A."/>
            <person name="Fineran P.C."/>
        </authorList>
    </citation>
    <scope>NUCLEOTIDE SEQUENCE</scope>
    <source>
        <strain evidence="3">DSM 13666</strain>
    </source>
</reference>
<dbReference type="RefSeq" id="WP_010897497.1">
    <property type="nucleotide sequence ID" value="NZ_CP040441.1"/>
</dbReference>
<dbReference type="GeneID" id="87596952"/>
<keyword evidence="3" id="KW-0489">Methyltransferase</keyword>
<dbReference type="Gene3D" id="3.40.50.150">
    <property type="entry name" value="Vaccinia Virus protein VP39"/>
    <property type="match status" value="1"/>
</dbReference>
<organism evidence="3">
    <name type="scientific">Halalkalibacterium halodurans</name>
    <name type="common">Bacillus halodurans</name>
    <dbReference type="NCBI Taxonomy" id="86665"/>
    <lineage>
        <taxon>Bacteria</taxon>
        <taxon>Bacillati</taxon>
        <taxon>Bacillota</taxon>
        <taxon>Bacilli</taxon>
        <taxon>Bacillales</taxon>
        <taxon>Bacillaceae</taxon>
        <taxon>Halalkalibacterium (ex Joshi et al. 2022)</taxon>
    </lineage>
</organism>
<protein>
    <submittedName>
        <fullName evidence="3">Methyltransferase</fullName>
    </submittedName>
</protein>
<dbReference type="GO" id="GO:0032259">
    <property type="term" value="P:methylation"/>
    <property type="evidence" value="ECO:0007669"/>
    <property type="project" value="UniProtKB-KW"/>
</dbReference>
<sequence length="247" mass="28718">MNYEMFAKLYDRLMADAPYDRWAKLVEEEIRKAIFSDVNLLDIGCGTGRLLKILSERGYACTGVDQSANMLVIAREALAQKGVQVPLFQQDMTEFYTGETYQVITIFCDSLNYVITEEGVVQTFQRVFDHLDQQGVFMFDVHSPTKLRNHFIGKTFADADEEISYIWQSFAGEAEQSVEHELTFFVRNETGSYDRYEELHIQRGYPIERYVDWLKEAGFSRIDITADFTNEAPTENSERIFFKAYKK</sequence>
<dbReference type="PATRIC" id="fig|136160.3.peg.2985"/>
<dbReference type="CDD" id="cd02440">
    <property type="entry name" value="AdoMet_MTases"/>
    <property type="match status" value="1"/>
</dbReference>
<dbReference type="SUPFAM" id="SSF53335">
    <property type="entry name" value="S-adenosyl-L-methionine-dependent methyltransferases"/>
    <property type="match status" value="1"/>
</dbReference>
<dbReference type="EMBL" id="LILD01000001">
    <property type="protein sequence ID" value="KOO39625.1"/>
    <property type="molecule type" value="Genomic_DNA"/>
</dbReference>
<evidence type="ECO:0000259" key="2">
    <source>
        <dbReference type="Pfam" id="PF13649"/>
    </source>
</evidence>
<accession>A0A0M0KLF6</accession>
<keyword evidence="1 3" id="KW-0808">Transferase</keyword>
<dbReference type="Gene3D" id="2.20.25.110">
    <property type="entry name" value="S-adenosyl-L-methionine-dependent methyltransferases"/>
    <property type="match status" value="1"/>
</dbReference>
<evidence type="ECO:0000313" key="3">
    <source>
        <dbReference type="EMBL" id="KOO39625.1"/>
    </source>
</evidence>
<proteinExistence type="predicted"/>
<dbReference type="AlphaFoldDB" id="A0A0M0KLF6"/>
<accession>A0A4Y7X064</accession>
<dbReference type="GO" id="GO:0008168">
    <property type="term" value="F:methyltransferase activity"/>
    <property type="evidence" value="ECO:0007669"/>
    <property type="project" value="UniProtKB-KW"/>
</dbReference>
<gene>
    <name evidence="3" type="ORF">AMD02_12785</name>
</gene>